<proteinExistence type="predicted"/>
<dbReference type="Proteomes" id="UP000831485">
    <property type="component" value="Chromosome"/>
</dbReference>
<name>A0ABY4LIP6_9BACT</name>
<reference evidence="2" key="1">
    <citation type="submission" date="2022-04" db="EMBL/GenBank/DDBJ databases">
        <authorList>
            <person name="Liu G."/>
        </authorList>
    </citation>
    <scope>NUCLEOTIDE SEQUENCE</scope>
    <source>
        <strain evidence="2">RG22</strain>
    </source>
</reference>
<evidence type="ECO:0000256" key="1">
    <source>
        <dbReference type="SAM" id="Coils"/>
    </source>
</evidence>
<evidence type="ECO:0000313" key="3">
    <source>
        <dbReference type="Proteomes" id="UP000831485"/>
    </source>
</evidence>
<sequence>MRVKEHLPVRFEPVLLERLVAMATSHRMEIPDLISAALDALERAESFEEQIEEVTERLEHLERKMEEASFNEKERLEYLFRLVETELKSHTQAIQTRLDRLVPPRTF</sequence>
<dbReference type="EMBL" id="CP096574">
    <property type="protein sequence ID" value="UPU37866.1"/>
    <property type="molecule type" value="Genomic_DNA"/>
</dbReference>
<evidence type="ECO:0000313" key="2">
    <source>
        <dbReference type="EMBL" id="UPU37866.1"/>
    </source>
</evidence>
<protein>
    <submittedName>
        <fullName evidence="2">Uncharacterized protein</fullName>
    </submittedName>
</protein>
<organism evidence="2 3">
    <name type="scientific">Geomonas paludis</name>
    <dbReference type="NCBI Taxonomy" id="2740185"/>
    <lineage>
        <taxon>Bacteria</taxon>
        <taxon>Pseudomonadati</taxon>
        <taxon>Thermodesulfobacteriota</taxon>
        <taxon>Desulfuromonadia</taxon>
        <taxon>Geobacterales</taxon>
        <taxon>Geobacteraceae</taxon>
        <taxon>Geomonas</taxon>
    </lineage>
</organism>
<gene>
    <name evidence="2" type="ORF">M1B72_09200</name>
</gene>
<accession>A0ABY4LIP6</accession>
<dbReference type="RefSeq" id="WP_248647256.1">
    <property type="nucleotide sequence ID" value="NZ_CP096574.1"/>
</dbReference>
<keyword evidence="1" id="KW-0175">Coiled coil</keyword>
<feature type="coiled-coil region" evidence="1">
    <location>
        <begin position="37"/>
        <end position="71"/>
    </location>
</feature>
<keyword evidence="3" id="KW-1185">Reference proteome</keyword>